<dbReference type="AlphaFoldDB" id="A0A1E7F2R7"/>
<evidence type="ECO:0000256" key="1">
    <source>
        <dbReference type="SAM" id="MobiDB-lite"/>
    </source>
</evidence>
<accession>A0A1E7F2R7</accession>
<name>A0A1E7F2R7_9STRA</name>
<organism evidence="2 3">
    <name type="scientific">Fragilariopsis cylindrus CCMP1102</name>
    <dbReference type="NCBI Taxonomy" id="635003"/>
    <lineage>
        <taxon>Eukaryota</taxon>
        <taxon>Sar</taxon>
        <taxon>Stramenopiles</taxon>
        <taxon>Ochrophyta</taxon>
        <taxon>Bacillariophyta</taxon>
        <taxon>Bacillariophyceae</taxon>
        <taxon>Bacillariophycidae</taxon>
        <taxon>Bacillariales</taxon>
        <taxon>Bacillariaceae</taxon>
        <taxon>Fragilariopsis</taxon>
    </lineage>
</organism>
<feature type="region of interest" description="Disordered" evidence="1">
    <location>
        <begin position="34"/>
        <end position="77"/>
    </location>
</feature>
<evidence type="ECO:0000313" key="2">
    <source>
        <dbReference type="EMBL" id="OEU12488.1"/>
    </source>
</evidence>
<proteinExistence type="predicted"/>
<dbReference type="KEGG" id="fcy:FRACYDRAFT_243739"/>
<evidence type="ECO:0000313" key="3">
    <source>
        <dbReference type="Proteomes" id="UP000095751"/>
    </source>
</evidence>
<keyword evidence="3" id="KW-1185">Reference proteome</keyword>
<protein>
    <submittedName>
        <fullName evidence="2">Uncharacterized protein</fullName>
    </submittedName>
</protein>
<dbReference type="Proteomes" id="UP000095751">
    <property type="component" value="Unassembled WGS sequence"/>
</dbReference>
<reference evidence="2 3" key="1">
    <citation type="submission" date="2016-09" db="EMBL/GenBank/DDBJ databases">
        <title>Extensive genetic diversity and differential bi-allelic expression allows diatom success in the polar Southern Ocean.</title>
        <authorList>
            <consortium name="DOE Joint Genome Institute"/>
            <person name="Mock T."/>
            <person name="Otillar R.P."/>
            <person name="Strauss J."/>
            <person name="Dupont C."/>
            <person name="Frickenhaus S."/>
            <person name="Maumus F."/>
            <person name="Mcmullan M."/>
            <person name="Sanges R."/>
            <person name="Schmutz J."/>
            <person name="Toseland A."/>
            <person name="Valas R."/>
            <person name="Veluchamy A."/>
            <person name="Ward B.J."/>
            <person name="Allen A."/>
            <person name="Barry K."/>
            <person name="Falciatore A."/>
            <person name="Ferrante M."/>
            <person name="Fortunato A.E."/>
            <person name="Gloeckner G."/>
            <person name="Gruber A."/>
            <person name="Hipkin R."/>
            <person name="Janech M."/>
            <person name="Kroth P."/>
            <person name="Leese F."/>
            <person name="Lindquist E."/>
            <person name="Lyon B.R."/>
            <person name="Martin J."/>
            <person name="Mayer C."/>
            <person name="Parker M."/>
            <person name="Quesneville H."/>
            <person name="Raymond J."/>
            <person name="Uhlig C."/>
            <person name="Valentin K.U."/>
            <person name="Worden A.Z."/>
            <person name="Armbrust E.V."/>
            <person name="Bowler C."/>
            <person name="Green B."/>
            <person name="Moulton V."/>
            <person name="Van Oosterhout C."/>
            <person name="Grigoriev I."/>
        </authorList>
    </citation>
    <scope>NUCLEOTIDE SEQUENCE [LARGE SCALE GENOMIC DNA]</scope>
    <source>
        <strain evidence="2 3">CCMP1102</strain>
    </source>
</reference>
<dbReference type="EMBL" id="KV784364">
    <property type="protein sequence ID" value="OEU12488.1"/>
    <property type="molecule type" value="Genomic_DNA"/>
</dbReference>
<dbReference type="InParanoid" id="A0A1E7F2R7"/>
<gene>
    <name evidence="2" type="ORF">FRACYDRAFT_243739</name>
</gene>
<feature type="compositionally biased region" description="Low complexity" evidence="1">
    <location>
        <begin position="38"/>
        <end position="62"/>
    </location>
</feature>
<sequence>MPMRSSVMYNTRKNSTSENHIKNMMIKYGRAYNKQVKNNGNGNGIHTNSSSSSSAPGSRSRNICGVDYDDNQSNDINNSINSTNSNFVVTAADAAVDGATAMVIGNSNDINLLHDNKRQNNNIAVQKQLGEQEIQV</sequence>